<dbReference type="PANTHER" id="PTHR10807">
    <property type="entry name" value="MYOTUBULARIN-RELATED"/>
    <property type="match status" value="1"/>
</dbReference>
<evidence type="ECO:0000313" key="8">
    <source>
        <dbReference type="Proteomes" id="UP000265100"/>
    </source>
</evidence>
<accession>A0AAX7TYM4</accession>
<dbReference type="Pfam" id="PF21098">
    <property type="entry name" value="PH-GRAM_MTMR6-like"/>
    <property type="match status" value="1"/>
</dbReference>
<keyword evidence="2" id="KW-0378">Hydrolase</keyword>
<dbReference type="InterPro" id="IPR011993">
    <property type="entry name" value="PH-like_dom_sf"/>
</dbReference>
<dbReference type="PANTHER" id="PTHR10807:SF35">
    <property type="entry name" value="MYOTUBULARIN-RELATED PROTEIN 7"/>
    <property type="match status" value="1"/>
</dbReference>
<dbReference type="Ensembl" id="ENSACLT00000074539.1">
    <property type="protein sequence ID" value="ENSACLP00000062119.1"/>
    <property type="gene ID" value="ENSACLG00000023534.2"/>
</dbReference>
<evidence type="ECO:0000256" key="3">
    <source>
        <dbReference type="PIRSR" id="PIRSR630564-1"/>
    </source>
</evidence>
<feature type="binding site" evidence="4">
    <location>
        <begin position="277"/>
        <end position="278"/>
    </location>
    <ligand>
        <name>substrate</name>
    </ligand>
</feature>
<dbReference type="FunFam" id="2.30.29.30:FF:000135">
    <property type="entry name" value="Myotubularin related protein 6"/>
    <property type="match status" value="1"/>
</dbReference>
<feature type="active site" description="Phosphocysteine intermediate" evidence="3">
    <location>
        <position position="341"/>
    </location>
</feature>
<name>A0AAX7TYM4_ASTCA</name>
<evidence type="ECO:0000256" key="5">
    <source>
        <dbReference type="SAM" id="MobiDB-lite"/>
    </source>
</evidence>
<proteinExistence type="inferred from homology"/>
<dbReference type="InterPro" id="IPR030564">
    <property type="entry name" value="Myotubularin"/>
</dbReference>
<keyword evidence="8" id="KW-1185">Reference proteome</keyword>
<dbReference type="GO" id="GO:0005737">
    <property type="term" value="C:cytoplasm"/>
    <property type="evidence" value="ECO:0007669"/>
    <property type="project" value="TreeGrafter"/>
</dbReference>
<dbReference type="SUPFAM" id="SSF50729">
    <property type="entry name" value="PH domain-like"/>
    <property type="match status" value="1"/>
</dbReference>
<reference evidence="7 8" key="1">
    <citation type="submission" date="2018-05" db="EMBL/GenBank/DDBJ databases">
        <authorList>
            <person name="Datahose"/>
        </authorList>
    </citation>
    <scope>NUCLEOTIDE SEQUENCE</scope>
</reference>
<dbReference type="AlphaFoldDB" id="A0AAX7TYM4"/>
<dbReference type="InterPro" id="IPR048994">
    <property type="entry name" value="PH-GRAM_MTMR6-9"/>
</dbReference>
<feature type="domain" description="Myotubularin phosphatase" evidence="6">
    <location>
        <begin position="126"/>
        <end position="503"/>
    </location>
</feature>
<feature type="region of interest" description="Disordered" evidence="5">
    <location>
        <begin position="530"/>
        <end position="550"/>
    </location>
</feature>
<feature type="binding site" evidence="4">
    <location>
        <begin position="341"/>
        <end position="347"/>
    </location>
    <ligand>
        <name>substrate</name>
    </ligand>
</feature>
<dbReference type="Gene3D" id="2.30.29.30">
    <property type="entry name" value="Pleckstrin-homology domain (PH domain)/Phosphotyrosine-binding domain (PTB)"/>
    <property type="match status" value="1"/>
</dbReference>
<sequence length="550" mass="63638">MEHIRLPKVENVKLLDRISHRRRRVGTLYLTATHTIFVESEAGVRNETWVLHSLVCSVDKLAATPSGCPLLIHCKNFQVLHFIISKEQECHDIHLSLQRLSQPESYDELYCFSYKPNVDEKERRQEWDFLDLKADYSRMGLPSSLWKLSPVNQHYKVSDTYPADLFVPESATPPVIVGSSKFRSRGRFPALSYYSPLASSQAAICRSSQPLSGFSARCLEDEQMLEAILRSNPCSDFMYVVDTRPKLNAIANRAAGKGYENEDNYSNIKFQFVGIENIHVMRNSQQKMLEVCELRSPSMSDFLEGLESSGWLKHIKAVLDAGIFIAKVSLEANPHCLPHRCPQYWFRCGFVCVLYLLCVCVKPTSSIFVLIEKDWVSFGHKFSHRCKHVVGDPKEVSPIIDQLLECVWQLMEQFPCAFEFNERFLITIHNHFYSCQFGNFIGNNQRERIELRVHERTHSLWSYLWANRTDYTNPLYRPNHSQTQGLLRASTSPYSFKFWKGLYNRFDHGMHPRQSVEDYLRAIQEETQQLEEQLSSHTQVGQGYADLPQA</sequence>
<dbReference type="GO" id="GO:0106018">
    <property type="term" value="F:phosphatidylinositol-3,5-bisphosphate phosphatase activity"/>
    <property type="evidence" value="ECO:0007669"/>
    <property type="project" value="TreeGrafter"/>
</dbReference>
<evidence type="ECO:0000313" key="7">
    <source>
        <dbReference type="Ensembl" id="ENSACLP00000062119.1"/>
    </source>
</evidence>
<reference evidence="7" key="3">
    <citation type="submission" date="2025-08" db="UniProtKB">
        <authorList>
            <consortium name="Ensembl"/>
        </authorList>
    </citation>
    <scope>IDENTIFICATION</scope>
</reference>
<dbReference type="InterPro" id="IPR010569">
    <property type="entry name" value="Myotubularin-like_Pase_dom"/>
</dbReference>
<evidence type="ECO:0000256" key="1">
    <source>
        <dbReference type="ARBA" id="ARBA00007471"/>
    </source>
</evidence>
<reference evidence="8" key="2">
    <citation type="submission" date="2023-03" db="EMBL/GenBank/DDBJ databases">
        <authorList>
            <consortium name="Wellcome Sanger Institute Data Sharing"/>
        </authorList>
    </citation>
    <scope>NUCLEOTIDE SEQUENCE [LARGE SCALE GENOMIC DNA]</scope>
</reference>
<dbReference type="PROSITE" id="PS51339">
    <property type="entry name" value="PPASE_MYOTUBULARIN"/>
    <property type="match status" value="1"/>
</dbReference>
<comment type="similarity">
    <text evidence="1">Belongs to the protein-tyrosine phosphatase family. Non-receptor class myotubularin subfamily.</text>
</comment>
<dbReference type="GO" id="GO:0046856">
    <property type="term" value="P:phosphatidylinositol dephosphorylation"/>
    <property type="evidence" value="ECO:0007669"/>
    <property type="project" value="TreeGrafter"/>
</dbReference>
<dbReference type="GeneTree" id="ENSGT00940000155777"/>
<dbReference type="Proteomes" id="UP000265100">
    <property type="component" value="Chromosome 2"/>
</dbReference>
<evidence type="ECO:0000259" key="6">
    <source>
        <dbReference type="PROSITE" id="PS51339"/>
    </source>
</evidence>
<dbReference type="Pfam" id="PF06602">
    <property type="entry name" value="Myotub-related"/>
    <property type="match status" value="1"/>
</dbReference>
<reference evidence="7" key="4">
    <citation type="submission" date="2025-09" db="UniProtKB">
        <authorList>
            <consortium name="Ensembl"/>
        </authorList>
    </citation>
    <scope>IDENTIFICATION</scope>
</reference>
<dbReference type="GO" id="GO:0004438">
    <property type="term" value="F:phosphatidylinositol-3-phosphate phosphatase activity"/>
    <property type="evidence" value="ECO:0007669"/>
    <property type="project" value="TreeGrafter"/>
</dbReference>
<protein>
    <recommendedName>
        <fullName evidence="6">Myotubularin phosphatase domain-containing protein</fullName>
    </recommendedName>
</protein>
<evidence type="ECO:0000256" key="2">
    <source>
        <dbReference type="ARBA" id="ARBA00022801"/>
    </source>
</evidence>
<dbReference type="InterPro" id="IPR029021">
    <property type="entry name" value="Prot-tyrosine_phosphatase-like"/>
</dbReference>
<organism evidence="7 8">
    <name type="scientific">Astatotilapia calliptera</name>
    <name type="common">Eastern happy</name>
    <name type="synonym">Chromis callipterus</name>
    <dbReference type="NCBI Taxonomy" id="8154"/>
    <lineage>
        <taxon>Eukaryota</taxon>
        <taxon>Metazoa</taxon>
        <taxon>Chordata</taxon>
        <taxon>Craniata</taxon>
        <taxon>Vertebrata</taxon>
        <taxon>Euteleostomi</taxon>
        <taxon>Actinopterygii</taxon>
        <taxon>Neopterygii</taxon>
        <taxon>Teleostei</taxon>
        <taxon>Neoteleostei</taxon>
        <taxon>Acanthomorphata</taxon>
        <taxon>Ovalentaria</taxon>
        <taxon>Cichlomorphae</taxon>
        <taxon>Cichliformes</taxon>
        <taxon>Cichlidae</taxon>
        <taxon>African cichlids</taxon>
        <taxon>Pseudocrenilabrinae</taxon>
        <taxon>Haplochromini</taxon>
        <taxon>Astatotilapia</taxon>
    </lineage>
</organism>
<dbReference type="SUPFAM" id="SSF52799">
    <property type="entry name" value="(Phosphotyrosine protein) phosphatases II"/>
    <property type="match status" value="1"/>
</dbReference>
<evidence type="ECO:0000256" key="4">
    <source>
        <dbReference type="PIRSR" id="PIRSR630564-2"/>
    </source>
</evidence>